<name>A0A6V8H7R5_TALPI</name>
<feature type="region of interest" description="Disordered" evidence="1">
    <location>
        <begin position="57"/>
        <end position="79"/>
    </location>
</feature>
<evidence type="ECO:0000313" key="3">
    <source>
        <dbReference type="Proteomes" id="UP000053095"/>
    </source>
</evidence>
<feature type="region of interest" description="Disordered" evidence="1">
    <location>
        <begin position="1"/>
        <end position="24"/>
    </location>
</feature>
<feature type="compositionally biased region" description="Basic and acidic residues" evidence="1">
    <location>
        <begin position="14"/>
        <end position="24"/>
    </location>
</feature>
<proteinExistence type="predicted"/>
<feature type="compositionally biased region" description="Gly residues" evidence="1">
    <location>
        <begin position="63"/>
        <end position="79"/>
    </location>
</feature>
<feature type="region of interest" description="Disordered" evidence="1">
    <location>
        <begin position="201"/>
        <end position="233"/>
    </location>
</feature>
<feature type="compositionally biased region" description="Acidic residues" evidence="1">
    <location>
        <begin position="207"/>
        <end position="226"/>
    </location>
</feature>
<evidence type="ECO:0000256" key="1">
    <source>
        <dbReference type="SAM" id="MobiDB-lite"/>
    </source>
</evidence>
<evidence type="ECO:0000313" key="2">
    <source>
        <dbReference type="EMBL" id="GAM37136.1"/>
    </source>
</evidence>
<sequence>MDSSEPQPPTAEIHQSKEDDEKKKLPIKTYHCRFCSHLLIASTRELLSSRTPLRRRRQLSTIEGGGGGAGGEGGGAGGLDGAMILELPSSKTTRTNTKRKSYDGEERGGTILGPGPGPETETGVAAATTTGAATTAAQAEEDRIPGKNKTEQAHYTIPLSTLLPDAAPIIIRREDGFEKRVLLRCGRCRVVVGYKLPPANITTAPTAEEEEDEEEEEEEEEYDDENGLTTKGKGEKAIYLLPGSIVGTEDLDVGFTEADGTGGGRGGGGDALNAMIDRNPVLKGMEEEWMEWVK</sequence>
<gene>
    <name evidence="2" type="ORF">TCE0_022r06795</name>
</gene>
<feature type="region of interest" description="Disordered" evidence="1">
    <location>
        <begin position="92"/>
        <end position="123"/>
    </location>
</feature>
<reference evidence="3" key="1">
    <citation type="journal article" date="2015" name="Genome Announc.">
        <title>Draft genome sequence of Talaromyces cellulolyticus strain Y-94, a source of lignocellulosic biomass-degrading enzymes.</title>
        <authorList>
            <person name="Fujii T."/>
            <person name="Koike H."/>
            <person name="Sawayama S."/>
            <person name="Yano S."/>
            <person name="Inoue H."/>
        </authorList>
    </citation>
    <scope>NUCLEOTIDE SEQUENCE [LARGE SCALE GENOMIC DNA]</scope>
    <source>
        <strain evidence="3">Y-94</strain>
    </source>
</reference>
<organism evidence="2 3">
    <name type="scientific">Talaromyces pinophilus</name>
    <name type="common">Penicillium pinophilum</name>
    <dbReference type="NCBI Taxonomy" id="128442"/>
    <lineage>
        <taxon>Eukaryota</taxon>
        <taxon>Fungi</taxon>
        <taxon>Dikarya</taxon>
        <taxon>Ascomycota</taxon>
        <taxon>Pezizomycotina</taxon>
        <taxon>Eurotiomycetes</taxon>
        <taxon>Eurotiomycetidae</taxon>
        <taxon>Eurotiales</taxon>
        <taxon>Trichocomaceae</taxon>
        <taxon>Talaromyces</taxon>
        <taxon>Talaromyces sect. Talaromyces</taxon>
    </lineage>
</organism>
<protein>
    <submittedName>
        <fullName evidence="2">Uncharacterized protein</fullName>
    </submittedName>
</protein>
<keyword evidence="3" id="KW-1185">Reference proteome</keyword>
<dbReference type="Proteomes" id="UP000053095">
    <property type="component" value="Unassembled WGS sequence"/>
</dbReference>
<accession>A0A6V8H7R5</accession>
<comment type="caution">
    <text evidence="2">The sequence shown here is derived from an EMBL/GenBank/DDBJ whole genome shotgun (WGS) entry which is preliminary data.</text>
</comment>
<dbReference type="EMBL" id="DF933818">
    <property type="protein sequence ID" value="GAM37136.1"/>
    <property type="molecule type" value="Genomic_DNA"/>
</dbReference>
<dbReference type="AlphaFoldDB" id="A0A6V8H7R5"/>